<sequence length="124" mass="14650">MNTKDPKLTALQFNEYINKQDINGLSNLMTENHTFIDREGKVDKGKESMTKGWIEFFGSFPDYKNNFNIVESRGNLVILIGYAYWSEKNKYDPAIWTAKIEDDLVAEWRIYHDTKENRKKFNIT</sequence>
<dbReference type="AlphaFoldDB" id="X1DJS5"/>
<dbReference type="InterPro" id="IPR032710">
    <property type="entry name" value="NTF2-like_dom_sf"/>
</dbReference>
<protein>
    <recommendedName>
        <fullName evidence="2">SnoaL-like domain-containing protein</fullName>
    </recommendedName>
</protein>
<organism evidence="1">
    <name type="scientific">marine sediment metagenome</name>
    <dbReference type="NCBI Taxonomy" id="412755"/>
    <lineage>
        <taxon>unclassified sequences</taxon>
        <taxon>metagenomes</taxon>
        <taxon>ecological metagenomes</taxon>
    </lineage>
</organism>
<gene>
    <name evidence="1" type="ORF">S01H4_41112</name>
</gene>
<dbReference type="Gene3D" id="3.10.450.50">
    <property type="match status" value="1"/>
</dbReference>
<evidence type="ECO:0008006" key="2">
    <source>
        <dbReference type="Google" id="ProtNLM"/>
    </source>
</evidence>
<dbReference type="EMBL" id="BART01022462">
    <property type="protein sequence ID" value="GAG96676.1"/>
    <property type="molecule type" value="Genomic_DNA"/>
</dbReference>
<reference evidence="1" key="1">
    <citation type="journal article" date="2014" name="Front. Microbiol.">
        <title>High frequency of phylogenetically diverse reductive dehalogenase-homologous genes in deep subseafloor sedimentary metagenomes.</title>
        <authorList>
            <person name="Kawai M."/>
            <person name="Futagami T."/>
            <person name="Toyoda A."/>
            <person name="Takaki Y."/>
            <person name="Nishi S."/>
            <person name="Hori S."/>
            <person name="Arai W."/>
            <person name="Tsubouchi T."/>
            <person name="Morono Y."/>
            <person name="Uchiyama I."/>
            <person name="Ito T."/>
            <person name="Fujiyama A."/>
            <person name="Inagaki F."/>
            <person name="Takami H."/>
        </authorList>
    </citation>
    <scope>NUCLEOTIDE SEQUENCE</scope>
    <source>
        <strain evidence="1">Expedition CK06-06</strain>
    </source>
</reference>
<comment type="caution">
    <text evidence="1">The sequence shown here is derived from an EMBL/GenBank/DDBJ whole genome shotgun (WGS) entry which is preliminary data.</text>
</comment>
<accession>X1DJS5</accession>
<dbReference type="SUPFAM" id="SSF54427">
    <property type="entry name" value="NTF2-like"/>
    <property type="match status" value="1"/>
</dbReference>
<name>X1DJS5_9ZZZZ</name>
<evidence type="ECO:0000313" key="1">
    <source>
        <dbReference type="EMBL" id="GAG96676.1"/>
    </source>
</evidence>
<proteinExistence type="predicted"/>